<dbReference type="PANTHER" id="PTHR12137:SF30">
    <property type="entry name" value="CARBOHYDRATE SULFOTRANSFERASE"/>
    <property type="match status" value="1"/>
</dbReference>
<dbReference type="GO" id="GO:0016051">
    <property type="term" value="P:carbohydrate biosynthetic process"/>
    <property type="evidence" value="ECO:0007669"/>
    <property type="project" value="InterPro"/>
</dbReference>
<dbReference type="GO" id="GO:0000139">
    <property type="term" value="C:Golgi membrane"/>
    <property type="evidence" value="ECO:0007669"/>
    <property type="project" value="UniProtKB-SubCell"/>
</dbReference>
<feature type="compositionally biased region" description="Low complexity" evidence="10">
    <location>
        <begin position="62"/>
        <end position="82"/>
    </location>
</feature>
<organism evidence="11">
    <name type="scientific">Culicoides sonorensis</name>
    <name type="common">Biting midge</name>
    <dbReference type="NCBI Taxonomy" id="179676"/>
    <lineage>
        <taxon>Eukaryota</taxon>
        <taxon>Metazoa</taxon>
        <taxon>Ecdysozoa</taxon>
        <taxon>Arthropoda</taxon>
        <taxon>Hexapoda</taxon>
        <taxon>Insecta</taxon>
        <taxon>Pterygota</taxon>
        <taxon>Neoptera</taxon>
        <taxon>Endopterygota</taxon>
        <taxon>Diptera</taxon>
        <taxon>Nematocera</taxon>
        <taxon>Chironomoidea</taxon>
        <taxon>Ceratopogonidae</taxon>
        <taxon>Ceratopogoninae</taxon>
        <taxon>Culicoides</taxon>
        <taxon>Monoculicoides</taxon>
    </lineage>
</organism>
<dbReference type="EC" id="2.8.2.-" evidence="9"/>
<keyword evidence="3 9" id="KW-0808">Transferase</keyword>
<accession>A0A336LSE2</accession>
<keyword evidence="9" id="KW-0119">Carbohydrate metabolism</keyword>
<dbReference type="VEuPathDB" id="VectorBase:CSON002670"/>
<reference evidence="11" key="1">
    <citation type="submission" date="2018-07" db="EMBL/GenBank/DDBJ databases">
        <authorList>
            <person name="Quirk P.G."/>
            <person name="Krulwich T.A."/>
        </authorList>
    </citation>
    <scope>NUCLEOTIDE SEQUENCE</scope>
</reference>
<keyword evidence="9" id="KW-0735">Signal-anchor</keyword>
<dbReference type="PANTHER" id="PTHR12137">
    <property type="entry name" value="CARBOHYDRATE SULFOTRANSFERASE"/>
    <property type="match status" value="1"/>
</dbReference>
<evidence type="ECO:0000313" key="11">
    <source>
        <dbReference type="EMBL" id="SSX20840.1"/>
    </source>
</evidence>
<dbReference type="InterPro" id="IPR005331">
    <property type="entry name" value="Sulfotransferase"/>
</dbReference>
<keyword evidence="8 9" id="KW-0325">Glycoprotein</keyword>
<feature type="transmembrane region" description="Helical" evidence="9">
    <location>
        <begin position="20"/>
        <end position="38"/>
    </location>
</feature>
<evidence type="ECO:0000256" key="2">
    <source>
        <dbReference type="ARBA" id="ARBA00006339"/>
    </source>
</evidence>
<evidence type="ECO:0000256" key="10">
    <source>
        <dbReference type="SAM" id="MobiDB-lite"/>
    </source>
</evidence>
<dbReference type="Pfam" id="PF03567">
    <property type="entry name" value="Sulfotransfer_2"/>
    <property type="match status" value="1"/>
</dbReference>
<evidence type="ECO:0000256" key="7">
    <source>
        <dbReference type="ARBA" id="ARBA00023136"/>
    </source>
</evidence>
<dbReference type="OMA" id="DFNERRI"/>
<dbReference type="EMBL" id="UFQT01000144">
    <property type="protein sequence ID" value="SSX20840.1"/>
    <property type="molecule type" value="Genomic_DNA"/>
</dbReference>
<dbReference type="GO" id="GO:0008146">
    <property type="term" value="F:sulfotransferase activity"/>
    <property type="evidence" value="ECO:0007669"/>
    <property type="project" value="InterPro"/>
</dbReference>
<sequence>MKVKLKKWFISTSKRRLYMLLKVFIIIVMFGIYVAILMKESMSVIEQTKNQQHQQLKLQRAQQQQQKSLNNNNNNNINNNKNIHNYDIKTGNHHNNNIVVPNKKHLHLHHQPQKDSKNDETQAIAVVASSTLNPIYEYSEEMNAAAEHDFNERRITLQEGCAKWKLSNKFPVNSWEFFISPGHGLAWCNIFKAASSAWMYYFNILGGYNVQYLQRTKASPLELARKRFPRPSQPELIEALSSSVSFLIVREPFERLLSAYRNKLEGCRNKYYKLLGEQIVRKFRRDKNNKPINNKKAHKLSKHSGPTFKEFLQFLVHHYKTGGRFDEHWSPIYTFCTPCSINLTLIAKTETFQRDTEYIIRQAGLESLLLDKMPKKKVKVKTISNRATDGGDTKSLIPK</sequence>
<feature type="region of interest" description="Disordered" evidence="10">
    <location>
        <begin position="62"/>
        <end position="83"/>
    </location>
</feature>
<evidence type="ECO:0000256" key="8">
    <source>
        <dbReference type="ARBA" id="ARBA00023180"/>
    </source>
</evidence>
<dbReference type="InterPro" id="IPR018011">
    <property type="entry name" value="Carb_sulfotrans_8-10"/>
</dbReference>
<keyword evidence="4 9" id="KW-0812">Transmembrane</keyword>
<evidence type="ECO:0000256" key="1">
    <source>
        <dbReference type="ARBA" id="ARBA00004323"/>
    </source>
</evidence>
<dbReference type="AlphaFoldDB" id="A0A336LSE2"/>
<comment type="similarity">
    <text evidence="2 9">Belongs to the sulfotransferase 2 family.</text>
</comment>
<evidence type="ECO:0000256" key="5">
    <source>
        <dbReference type="ARBA" id="ARBA00022989"/>
    </source>
</evidence>
<evidence type="ECO:0000256" key="4">
    <source>
        <dbReference type="ARBA" id="ARBA00022692"/>
    </source>
</evidence>
<protein>
    <recommendedName>
        <fullName evidence="9">Carbohydrate sulfotransferase</fullName>
        <ecNumber evidence="9">2.8.2.-</ecNumber>
    </recommendedName>
</protein>
<comment type="subcellular location">
    <subcellularLocation>
        <location evidence="1 9">Golgi apparatus membrane</location>
        <topology evidence="1 9">Single-pass type II membrane protein</topology>
    </subcellularLocation>
</comment>
<gene>
    <name evidence="11" type="primary">CSON002670</name>
</gene>
<evidence type="ECO:0000256" key="9">
    <source>
        <dbReference type="RuleBase" id="RU364020"/>
    </source>
</evidence>
<keyword evidence="7 9" id="KW-0472">Membrane</keyword>
<keyword evidence="6 9" id="KW-0333">Golgi apparatus</keyword>
<proteinExistence type="inferred from homology"/>
<evidence type="ECO:0000256" key="3">
    <source>
        <dbReference type="ARBA" id="ARBA00022679"/>
    </source>
</evidence>
<name>A0A336LSE2_CULSO</name>
<evidence type="ECO:0000256" key="6">
    <source>
        <dbReference type="ARBA" id="ARBA00023034"/>
    </source>
</evidence>
<keyword evidence="5 9" id="KW-1133">Transmembrane helix</keyword>